<evidence type="ECO:0000313" key="4">
    <source>
        <dbReference type="EMBL" id="SCU72562.1"/>
    </source>
</evidence>
<dbReference type="GO" id="GO:0005829">
    <property type="term" value="C:cytosol"/>
    <property type="evidence" value="ECO:0007669"/>
    <property type="project" value="TreeGrafter"/>
</dbReference>
<evidence type="ECO:0000256" key="2">
    <source>
        <dbReference type="SAM" id="MobiDB-lite"/>
    </source>
</evidence>
<gene>
    <name evidence="4" type="ORF">TEOVI_000413900</name>
</gene>
<accession>A0A1G4IJN6</accession>
<dbReference type="GO" id="GO:0005634">
    <property type="term" value="C:nucleus"/>
    <property type="evidence" value="ECO:0007669"/>
    <property type="project" value="TreeGrafter"/>
</dbReference>
<comment type="similarity">
    <text evidence="1">Belongs to the p23/wos2 family.</text>
</comment>
<dbReference type="FunFam" id="2.60.40.790:FF:000039">
    <property type="entry name" value="CS domain containing protein"/>
    <property type="match status" value="1"/>
</dbReference>
<dbReference type="SUPFAM" id="SSF49764">
    <property type="entry name" value="HSP20-like chaperones"/>
    <property type="match status" value="1"/>
</dbReference>
<evidence type="ECO:0000259" key="3">
    <source>
        <dbReference type="PROSITE" id="PS51203"/>
    </source>
</evidence>
<dbReference type="GO" id="GO:0051879">
    <property type="term" value="F:Hsp90 protein binding"/>
    <property type="evidence" value="ECO:0007669"/>
    <property type="project" value="InterPro"/>
</dbReference>
<dbReference type="InterPro" id="IPR007052">
    <property type="entry name" value="CS_dom"/>
</dbReference>
<organism evidence="4 5">
    <name type="scientific">Trypanosoma equiperdum</name>
    <dbReference type="NCBI Taxonomy" id="5694"/>
    <lineage>
        <taxon>Eukaryota</taxon>
        <taxon>Discoba</taxon>
        <taxon>Euglenozoa</taxon>
        <taxon>Kinetoplastea</taxon>
        <taxon>Metakinetoplastina</taxon>
        <taxon>Trypanosomatida</taxon>
        <taxon>Trypanosomatidae</taxon>
        <taxon>Trypanosoma</taxon>
    </lineage>
</organism>
<feature type="region of interest" description="Disordered" evidence="2">
    <location>
        <begin position="152"/>
        <end position="192"/>
    </location>
</feature>
<reference evidence="4" key="1">
    <citation type="submission" date="2016-09" db="EMBL/GenBank/DDBJ databases">
        <authorList>
            <person name="Hebert L."/>
            <person name="Moumen B."/>
        </authorList>
    </citation>
    <scope>NUCLEOTIDE SEQUENCE [LARGE SCALE GENOMIC DNA]</scope>
    <source>
        <strain evidence="4">OVI</strain>
    </source>
</reference>
<dbReference type="RefSeq" id="XP_067083041.1">
    <property type="nucleotide sequence ID" value="XM_067226940.1"/>
</dbReference>
<feature type="domain" description="CS" evidence="3">
    <location>
        <begin position="7"/>
        <end position="106"/>
    </location>
</feature>
<comment type="caution">
    <text evidence="4">The sequence shown here is derived from an EMBL/GenBank/DDBJ whole genome shotgun (WGS) entry which is preliminary data.</text>
</comment>
<dbReference type="GO" id="GO:0051131">
    <property type="term" value="P:chaperone-mediated protein complex assembly"/>
    <property type="evidence" value="ECO:0007669"/>
    <property type="project" value="TreeGrafter"/>
</dbReference>
<dbReference type="Proteomes" id="UP000195570">
    <property type="component" value="Unassembled WGS sequence"/>
</dbReference>
<dbReference type="PROSITE" id="PS51203">
    <property type="entry name" value="CS"/>
    <property type="match status" value="1"/>
</dbReference>
<dbReference type="PANTHER" id="PTHR22932">
    <property type="entry name" value="TELOMERASE-BINDING PROTEIN P23 HSP90 CO-CHAPERONE"/>
    <property type="match status" value="1"/>
</dbReference>
<dbReference type="PANTHER" id="PTHR22932:SF1">
    <property type="entry name" value="CO-CHAPERONE PROTEIN DAF-41"/>
    <property type="match status" value="1"/>
</dbReference>
<dbReference type="AlphaFoldDB" id="A0A1G4IJN6"/>
<dbReference type="Pfam" id="PF04969">
    <property type="entry name" value="CS"/>
    <property type="match status" value="1"/>
</dbReference>
<dbReference type="CDD" id="cd06465">
    <property type="entry name" value="p23_hB-ind1_like"/>
    <property type="match status" value="1"/>
</dbReference>
<dbReference type="GO" id="GO:0051087">
    <property type="term" value="F:protein-folding chaperone binding"/>
    <property type="evidence" value="ECO:0007669"/>
    <property type="project" value="TreeGrafter"/>
</dbReference>
<keyword evidence="5" id="KW-1185">Reference proteome</keyword>
<evidence type="ECO:0000313" key="5">
    <source>
        <dbReference type="Proteomes" id="UP000195570"/>
    </source>
</evidence>
<protein>
    <submittedName>
        <fullName evidence="4">CS domain containing protein, putative</fullName>
    </submittedName>
</protein>
<dbReference type="Gene3D" id="2.60.40.790">
    <property type="match status" value="1"/>
</dbReference>
<dbReference type="VEuPathDB" id="TriTrypDB:TEOVI_000413900"/>
<name>A0A1G4IJN6_TRYEQ</name>
<proteinExistence type="inferred from homology"/>
<dbReference type="GeneID" id="92378079"/>
<dbReference type="EMBL" id="CZPT02001883">
    <property type="protein sequence ID" value="SCU72562.1"/>
    <property type="molecule type" value="Genomic_DNA"/>
</dbReference>
<feature type="compositionally biased region" description="Acidic residues" evidence="2">
    <location>
        <begin position="182"/>
        <end position="192"/>
    </location>
</feature>
<feature type="region of interest" description="Disordered" evidence="2">
    <location>
        <begin position="121"/>
        <end position="140"/>
    </location>
</feature>
<dbReference type="GO" id="GO:0006457">
    <property type="term" value="P:protein folding"/>
    <property type="evidence" value="ECO:0007669"/>
    <property type="project" value="TreeGrafter"/>
</dbReference>
<sequence length="192" mass="21779">MTNQSDAIFPNILWAQRAELVLITIPLQDATNVVVEIKEGRVLHFEAEAGGEKYRCDVELFREVVSEESRHAAQPRQIDIQLRKKAPLTESGEEEFAQSRSWLRLTRDKSKNSHIQVDWSRWRDEDEDEDETGGLGMDYNDLMSRMMTQKGLGEDDCMDCGNHADEDGVGPGADKANHSDSDDYDDLPPLEP</sequence>
<evidence type="ECO:0000256" key="1">
    <source>
        <dbReference type="ARBA" id="ARBA00025733"/>
    </source>
</evidence>
<dbReference type="InterPro" id="IPR045250">
    <property type="entry name" value="p23-like"/>
</dbReference>
<dbReference type="InterPro" id="IPR008978">
    <property type="entry name" value="HSP20-like_chaperone"/>
</dbReference>